<organism evidence="1 2">
    <name type="scientific">Globodera rostochiensis</name>
    <name type="common">Golden nematode worm</name>
    <name type="synonym">Heterodera rostochiensis</name>
    <dbReference type="NCBI Taxonomy" id="31243"/>
    <lineage>
        <taxon>Eukaryota</taxon>
        <taxon>Metazoa</taxon>
        <taxon>Ecdysozoa</taxon>
        <taxon>Nematoda</taxon>
        <taxon>Chromadorea</taxon>
        <taxon>Rhabditida</taxon>
        <taxon>Tylenchina</taxon>
        <taxon>Tylenchomorpha</taxon>
        <taxon>Tylenchoidea</taxon>
        <taxon>Heteroderidae</taxon>
        <taxon>Heteroderinae</taxon>
        <taxon>Globodera</taxon>
    </lineage>
</organism>
<dbReference type="WBParaSite" id="Gr19_v10_g3114.t1">
    <property type="protein sequence ID" value="Gr19_v10_g3114.t1"/>
    <property type="gene ID" value="Gr19_v10_g3114"/>
</dbReference>
<accession>A0A914HPU1</accession>
<evidence type="ECO:0000313" key="2">
    <source>
        <dbReference type="WBParaSite" id="Gr19_v10_g3114.t1"/>
    </source>
</evidence>
<name>A0A914HPU1_GLORO</name>
<dbReference type="AlphaFoldDB" id="A0A914HPU1"/>
<reference evidence="2" key="1">
    <citation type="submission" date="2022-11" db="UniProtKB">
        <authorList>
            <consortium name="WormBaseParasite"/>
        </authorList>
    </citation>
    <scope>IDENTIFICATION</scope>
</reference>
<proteinExistence type="predicted"/>
<protein>
    <submittedName>
        <fullName evidence="2">Uncharacterized protein</fullName>
    </submittedName>
</protein>
<sequence>MQSGPMKKRVAEQGLTHLYNTDTATGRSRRFSARKSNGVLNWFVINYIGGLQQNNTRARPLFQPEQWSVHQRTLNGTDRTNNYAESYHGALQLSFVHTHPKIYSFLDKLREQQKMVDVNMEHFIAGNTPPPKAKKFRDADRGFCQSFSGT</sequence>
<keyword evidence="1" id="KW-1185">Reference proteome</keyword>
<evidence type="ECO:0000313" key="1">
    <source>
        <dbReference type="Proteomes" id="UP000887572"/>
    </source>
</evidence>
<dbReference type="Proteomes" id="UP000887572">
    <property type="component" value="Unplaced"/>
</dbReference>